<dbReference type="RefSeq" id="WP_338453614.1">
    <property type="nucleotide sequence ID" value="NZ_CP133270.1"/>
</dbReference>
<accession>A0ABZ2C2V3</accession>
<name>A0ABZ2C2V3_9PROT</name>
<sequence length="192" mass="21406">MSSYPRIAVIGAGLAGLTAAYRLQKHGYDVQLYEARQRPGGRVLTTYEGEGYEELGGKNFNNAGAPVCSLRLMHELRLEAQTADLNFNALYVNKNQLTPAFALLKNFQEPADFLGHLEAIAQQGKNLQEVIDAVFPNPDLNQFFASVMRSYEGSDPCSLEVSCYDTLHMLYSLFKARVTQFAAKGWESKRKT</sequence>
<dbReference type="InterPro" id="IPR050464">
    <property type="entry name" value="Zeta_carotene_desat/Oxidored"/>
</dbReference>
<dbReference type="Gene3D" id="3.50.50.60">
    <property type="entry name" value="FAD/NAD(P)-binding domain"/>
    <property type="match status" value="1"/>
</dbReference>
<dbReference type="SUPFAM" id="SSF51905">
    <property type="entry name" value="FAD/NAD(P)-binding domain"/>
    <property type="match status" value="1"/>
</dbReference>
<dbReference type="InterPro" id="IPR036188">
    <property type="entry name" value="FAD/NAD-bd_sf"/>
</dbReference>
<dbReference type="EMBL" id="CP133270">
    <property type="protein sequence ID" value="WVX66028.1"/>
    <property type="molecule type" value="Genomic_DNA"/>
</dbReference>
<gene>
    <name evidence="2" type="ORF">Bealeia1_00198</name>
</gene>
<dbReference type="Pfam" id="PF01593">
    <property type="entry name" value="Amino_oxidase"/>
    <property type="match status" value="1"/>
</dbReference>
<dbReference type="PANTHER" id="PTHR42923">
    <property type="entry name" value="PROTOPORPHYRINOGEN OXIDASE"/>
    <property type="match status" value="1"/>
</dbReference>
<dbReference type="Proteomes" id="UP001330434">
    <property type="component" value="Chromosome"/>
</dbReference>
<dbReference type="InterPro" id="IPR002937">
    <property type="entry name" value="Amino_oxidase"/>
</dbReference>
<reference evidence="2 3" key="1">
    <citation type="journal article" date="2024" name="Environ. Microbiol.">
        <title>Novel evolutionary insights on the interactions of the Holosporales (Alphaproteobacteria) with eukaryotic hosts from comparative genomics.</title>
        <authorList>
            <person name="Giovannini M."/>
            <person name="Petroni G."/>
            <person name="Castelli M."/>
        </authorList>
    </citation>
    <scope>NUCLEOTIDE SEQUENCE [LARGE SCALE GENOMIC DNA]</scope>
    <source>
        <strain evidence="2 3">US_Bl 15I1</strain>
    </source>
</reference>
<proteinExistence type="predicted"/>
<dbReference type="PRINTS" id="PR00419">
    <property type="entry name" value="ADXRDTASE"/>
</dbReference>
<protein>
    <submittedName>
        <fullName evidence="2">FAD-dependent oxidoreductase domain protein</fullName>
    </submittedName>
</protein>
<evidence type="ECO:0000313" key="2">
    <source>
        <dbReference type="EMBL" id="WVX66028.1"/>
    </source>
</evidence>
<evidence type="ECO:0000313" key="3">
    <source>
        <dbReference type="Proteomes" id="UP001330434"/>
    </source>
</evidence>
<evidence type="ECO:0000259" key="1">
    <source>
        <dbReference type="Pfam" id="PF01593"/>
    </source>
</evidence>
<organism evidence="2 3">
    <name type="scientific">Candidatus Bealeia paramacronuclearis</name>
    <dbReference type="NCBI Taxonomy" id="1921001"/>
    <lineage>
        <taxon>Bacteria</taxon>
        <taxon>Pseudomonadati</taxon>
        <taxon>Pseudomonadota</taxon>
        <taxon>Alphaproteobacteria</taxon>
        <taxon>Holosporales</taxon>
        <taxon>Holosporaceae</taxon>
        <taxon>Candidatus Bealeia</taxon>
    </lineage>
</organism>
<keyword evidence="3" id="KW-1185">Reference proteome</keyword>
<feature type="domain" description="Amine oxidase" evidence="1">
    <location>
        <begin position="14"/>
        <end position="129"/>
    </location>
</feature>